<organism evidence="2 3">
    <name type="scientific">Colletotrichum tamarilloi</name>
    <dbReference type="NCBI Taxonomy" id="1209934"/>
    <lineage>
        <taxon>Eukaryota</taxon>
        <taxon>Fungi</taxon>
        <taxon>Dikarya</taxon>
        <taxon>Ascomycota</taxon>
        <taxon>Pezizomycotina</taxon>
        <taxon>Sordariomycetes</taxon>
        <taxon>Hypocreomycetidae</taxon>
        <taxon>Glomerellales</taxon>
        <taxon>Glomerellaceae</taxon>
        <taxon>Colletotrichum</taxon>
        <taxon>Colletotrichum acutatum species complex</taxon>
    </lineage>
</organism>
<dbReference type="RefSeq" id="XP_060377817.1">
    <property type="nucleotide sequence ID" value="XM_060527518.1"/>
</dbReference>
<name>A0ABQ9QXF8_9PEZI</name>
<gene>
    <name evidence="2" type="ORF">CTAM01_11507</name>
</gene>
<sequence length="159" mass="18189">MLSLCLLVVALPSYHVSSINGRNCLPVRDEESQTRAPPWLGSFPQSCLLKNKPMSLIDRQYPLSKRTRSWLLATSSGLQHSRQRLVPRLDEAMQALLRTMPFQIFLEPVKGPVHTEEHVVRHSQPPNELLRWRRKLKLPSDHAGSFEGNDEDIPKTVVH</sequence>
<comment type="caution">
    <text evidence="2">The sequence shown here is derived from an EMBL/GenBank/DDBJ whole genome shotgun (WGS) entry which is preliminary data.</text>
</comment>
<proteinExistence type="predicted"/>
<evidence type="ECO:0000313" key="3">
    <source>
        <dbReference type="Proteomes" id="UP001227543"/>
    </source>
</evidence>
<protein>
    <submittedName>
        <fullName evidence="2">Uncharacterized protein</fullName>
    </submittedName>
</protein>
<reference evidence="2 3" key="1">
    <citation type="submission" date="2016-10" db="EMBL/GenBank/DDBJ databases">
        <title>The genome sequence of Colletotrichum fioriniae PJ7.</title>
        <authorList>
            <person name="Baroncelli R."/>
        </authorList>
    </citation>
    <scope>NUCLEOTIDE SEQUENCE [LARGE SCALE GENOMIC DNA]</scope>
    <source>
        <strain evidence="2 3">Tom-12</strain>
    </source>
</reference>
<evidence type="ECO:0000256" key="1">
    <source>
        <dbReference type="SAM" id="SignalP"/>
    </source>
</evidence>
<keyword evidence="3" id="KW-1185">Reference proteome</keyword>
<accession>A0ABQ9QXF8</accession>
<evidence type="ECO:0000313" key="2">
    <source>
        <dbReference type="EMBL" id="KAK1488135.1"/>
    </source>
</evidence>
<feature type="chain" id="PRO_5047441609" evidence="1">
    <location>
        <begin position="19"/>
        <end position="159"/>
    </location>
</feature>
<feature type="signal peptide" evidence="1">
    <location>
        <begin position="1"/>
        <end position="18"/>
    </location>
</feature>
<keyword evidence="1" id="KW-0732">Signal</keyword>
<dbReference type="GeneID" id="85411756"/>
<dbReference type="EMBL" id="MLFU01000062">
    <property type="protein sequence ID" value="KAK1488135.1"/>
    <property type="molecule type" value="Genomic_DNA"/>
</dbReference>
<dbReference type="Proteomes" id="UP001227543">
    <property type="component" value="Unassembled WGS sequence"/>
</dbReference>